<gene>
    <name evidence="8" type="ORF">TSYNT_12</name>
</gene>
<reference evidence="8" key="1">
    <citation type="journal article" date="2016" name="Genome Announc.">
        <title>Draft Genome Sequence of the Syntrophic Lactate-Degrading Bacterium Tepidanaerobacter syntrophicus JLT.</title>
        <authorList>
            <person name="Matsuura N."/>
            <person name="Ohashi A."/>
            <person name="Tourlousse D.M."/>
            <person name="Sekiguchi Y."/>
        </authorList>
    </citation>
    <scope>NUCLEOTIDE SEQUENCE [LARGE SCALE GENOMIC DNA]</scope>
    <source>
        <strain evidence="8">JL</strain>
    </source>
</reference>
<evidence type="ECO:0000313" key="8">
    <source>
        <dbReference type="EMBL" id="GAQ24018.1"/>
    </source>
</evidence>
<dbReference type="Gene3D" id="3.30.450.40">
    <property type="match status" value="1"/>
</dbReference>
<evidence type="ECO:0000256" key="3">
    <source>
        <dbReference type="ARBA" id="ARBA00023163"/>
    </source>
</evidence>
<accession>A0A0U9HBA0</accession>
<keyword evidence="1" id="KW-0805">Transcription regulation</keyword>
<evidence type="ECO:0000259" key="7">
    <source>
        <dbReference type="PROSITE" id="PS51078"/>
    </source>
</evidence>
<keyword evidence="2 8" id="KW-0238">DNA-binding</keyword>
<evidence type="ECO:0000256" key="2">
    <source>
        <dbReference type="ARBA" id="ARBA00023125"/>
    </source>
</evidence>
<dbReference type="SMART" id="SM00346">
    <property type="entry name" value="HTH_ICLR"/>
    <property type="match status" value="1"/>
</dbReference>
<dbReference type="Pfam" id="PF09339">
    <property type="entry name" value="HTH_IclR"/>
    <property type="match status" value="1"/>
</dbReference>
<dbReference type="AlphaFoldDB" id="A0A0U9HBA0"/>
<sequence length="263" mass="29859">MDKEKNLLRSCLRTLEILEALSCGKELGVTEIGKYTNLHKSTVYRFLDTLEHKGYVTQNPETGKYKLSFKILNLGFNLISNMDIRTVARPFMEDLARKTGETVYLTMIDAGQIIYIDKVNFTENLQTFHKVGDKNFVHCTASGKAQAAFLPEEEFDYIIQKWGLPKQTKNTITDIDVLKKQLDKVKALGYAIDNRESEDDVMCVASPIFDYTGNVVASLSISGPITRINLEKINRDYSQLILKAAADISRELGCLDPRKYIRK</sequence>
<evidence type="ECO:0000256" key="5">
    <source>
        <dbReference type="ARBA" id="ARBA00070406"/>
    </source>
</evidence>
<evidence type="ECO:0000313" key="9">
    <source>
        <dbReference type="Proteomes" id="UP000062160"/>
    </source>
</evidence>
<keyword evidence="3" id="KW-0804">Transcription</keyword>
<organism evidence="8">
    <name type="scientific">Tepidanaerobacter syntrophicus</name>
    <dbReference type="NCBI Taxonomy" id="224999"/>
    <lineage>
        <taxon>Bacteria</taxon>
        <taxon>Bacillati</taxon>
        <taxon>Bacillota</taxon>
        <taxon>Clostridia</taxon>
        <taxon>Thermosediminibacterales</taxon>
        <taxon>Tepidanaerobacteraceae</taxon>
        <taxon>Tepidanaerobacter</taxon>
    </lineage>
</organism>
<dbReference type="InterPro" id="IPR014757">
    <property type="entry name" value="Tscrpt_reg_IclR_C"/>
</dbReference>
<dbReference type="Pfam" id="PF01614">
    <property type="entry name" value="IclR_C"/>
    <property type="match status" value="1"/>
</dbReference>
<keyword evidence="9" id="KW-1185">Reference proteome</keyword>
<evidence type="ECO:0000259" key="6">
    <source>
        <dbReference type="PROSITE" id="PS51077"/>
    </source>
</evidence>
<dbReference type="InterPro" id="IPR011991">
    <property type="entry name" value="ArsR-like_HTH"/>
</dbReference>
<feature type="domain" description="IclR-ED" evidence="7">
    <location>
        <begin position="70"/>
        <end position="254"/>
    </location>
</feature>
<dbReference type="OrthoDB" id="9791752at2"/>
<dbReference type="RefSeq" id="WP_059031019.1">
    <property type="nucleotide sequence ID" value="NZ_DF976995.1"/>
</dbReference>
<protein>
    <recommendedName>
        <fullName evidence="5">Glycerol operon regulatory protein</fullName>
    </recommendedName>
</protein>
<name>A0A0U9HBA0_9FIRM</name>
<dbReference type="InterPro" id="IPR036388">
    <property type="entry name" value="WH-like_DNA-bd_sf"/>
</dbReference>
<proteinExistence type="predicted"/>
<dbReference type="Gene3D" id="1.10.10.10">
    <property type="entry name" value="Winged helix-like DNA-binding domain superfamily/Winged helix DNA-binding domain"/>
    <property type="match status" value="1"/>
</dbReference>
<dbReference type="InterPro" id="IPR029016">
    <property type="entry name" value="GAF-like_dom_sf"/>
</dbReference>
<dbReference type="GO" id="GO:0003677">
    <property type="term" value="F:DNA binding"/>
    <property type="evidence" value="ECO:0007669"/>
    <property type="project" value="UniProtKB-KW"/>
</dbReference>
<feature type="domain" description="HTH iclR-type" evidence="6">
    <location>
        <begin position="8"/>
        <end position="69"/>
    </location>
</feature>
<dbReference type="GO" id="GO:0045892">
    <property type="term" value="P:negative regulation of DNA-templated transcription"/>
    <property type="evidence" value="ECO:0007669"/>
    <property type="project" value="TreeGrafter"/>
</dbReference>
<dbReference type="PANTHER" id="PTHR30136">
    <property type="entry name" value="HELIX-TURN-HELIX TRANSCRIPTIONAL REGULATOR, ICLR FAMILY"/>
    <property type="match status" value="1"/>
</dbReference>
<dbReference type="EMBL" id="DF976995">
    <property type="protein sequence ID" value="GAQ24018.1"/>
    <property type="molecule type" value="Genomic_DNA"/>
</dbReference>
<dbReference type="FunFam" id="1.10.10.10:FF:000056">
    <property type="entry name" value="IclR family transcriptional regulator"/>
    <property type="match status" value="1"/>
</dbReference>
<dbReference type="Proteomes" id="UP000062160">
    <property type="component" value="Unassembled WGS sequence"/>
</dbReference>
<dbReference type="STRING" id="224999.GCA_001485475_00001"/>
<dbReference type="GO" id="GO:0003700">
    <property type="term" value="F:DNA-binding transcription factor activity"/>
    <property type="evidence" value="ECO:0007669"/>
    <property type="project" value="TreeGrafter"/>
</dbReference>
<dbReference type="InterPro" id="IPR005471">
    <property type="entry name" value="Tscrpt_reg_IclR_N"/>
</dbReference>
<evidence type="ECO:0000256" key="1">
    <source>
        <dbReference type="ARBA" id="ARBA00023015"/>
    </source>
</evidence>
<comment type="function">
    <text evidence="4">May be an activator protein for the gylABX operon.</text>
</comment>
<dbReference type="CDD" id="cd00090">
    <property type="entry name" value="HTH_ARSR"/>
    <property type="match status" value="1"/>
</dbReference>
<dbReference type="SUPFAM" id="SSF55781">
    <property type="entry name" value="GAF domain-like"/>
    <property type="match status" value="1"/>
</dbReference>
<dbReference type="InterPro" id="IPR050707">
    <property type="entry name" value="HTH_MetabolicPath_Reg"/>
</dbReference>
<dbReference type="PROSITE" id="PS51077">
    <property type="entry name" value="HTH_ICLR"/>
    <property type="match status" value="1"/>
</dbReference>
<dbReference type="PROSITE" id="PS51078">
    <property type="entry name" value="ICLR_ED"/>
    <property type="match status" value="1"/>
</dbReference>
<evidence type="ECO:0000256" key="4">
    <source>
        <dbReference type="ARBA" id="ARBA00058938"/>
    </source>
</evidence>
<dbReference type="PANTHER" id="PTHR30136:SF35">
    <property type="entry name" value="HTH-TYPE TRANSCRIPTIONAL REGULATOR RV1719"/>
    <property type="match status" value="1"/>
</dbReference>
<dbReference type="InterPro" id="IPR036390">
    <property type="entry name" value="WH_DNA-bd_sf"/>
</dbReference>
<dbReference type="SUPFAM" id="SSF46785">
    <property type="entry name" value="Winged helix' DNA-binding domain"/>
    <property type="match status" value="1"/>
</dbReference>